<name>A0A1Y5RIW0_9RHOB</name>
<evidence type="ECO:0000313" key="2">
    <source>
        <dbReference type="EMBL" id="SLN18385.1"/>
    </source>
</evidence>
<dbReference type="Proteomes" id="UP000193870">
    <property type="component" value="Unassembled WGS sequence"/>
</dbReference>
<evidence type="ECO:0000259" key="1">
    <source>
        <dbReference type="Pfam" id="PF06568"/>
    </source>
</evidence>
<dbReference type="InterPro" id="IPR009506">
    <property type="entry name" value="YjiS-like"/>
</dbReference>
<evidence type="ECO:0000313" key="3">
    <source>
        <dbReference type="Proteomes" id="UP000193870"/>
    </source>
</evidence>
<dbReference type="AlphaFoldDB" id="A0A1Y5RIW0"/>
<keyword evidence="3" id="KW-1185">Reference proteome</keyword>
<dbReference type="EMBL" id="FWFV01000001">
    <property type="protein sequence ID" value="SLN18385.1"/>
    <property type="molecule type" value="Genomic_DNA"/>
</dbReference>
<protein>
    <recommendedName>
        <fullName evidence="1">YjiS-like domain-containing protein</fullName>
    </recommendedName>
</protein>
<reference evidence="2 3" key="1">
    <citation type="submission" date="2017-03" db="EMBL/GenBank/DDBJ databases">
        <authorList>
            <person name="Afonso C.L."/>
            <person name="Miller P.J."/>
            <person name="Scott M.A."/>
            <person name="Spackman E."/>
            <person name="Goraichik I."/>
            <person name="Dimitrov K.M."/>
            <person name="Suarez D.L."/>
            <person name="Swayne D.E."/>
        </authorList>
    </citation>
    <scope>NUCLEOTIDE SEQUENCE [LARGE SCALE GENOMIC DNA]</scope>
    <source>
        <strain evidence="2 3">CECT 7066</strain>
    </source>
</reference>
<sequence>MAALTSRVGRSLVRRSRYGTDLLAWWGLYLQRRQLRTLDDRLLEDIGRSRAEADAEAGRPVWDAPSHWRK</sequence>
<feature type="domain" description="YjiS-like" evidence="1">
    <location>
        <begin position="25"/>
        <end position="53"/>
    </location>
</feature>
<dbReference type="Pfam" id="PF06568">
    <property type="entry name" value="YjiS-like"/>
    <property type="match status" value="1"/>
</dbReference>
<dbReference type="RefSeq" id="WP_085852609.1">
    <property type="nucleotide sequence ID" value="NZ_FOPF01000001.1"/>
</dbReference>
<dbReference type="STRING" id="315423.SAMN04488020_101597"/>
<gene>
    <name evidence="2" type="ORF">PAM7066_00598</name>
</gene>
<proteinExistence type="predicted"/>
<accession>A0A1Y5RIW0</accession>
<organism evidence="2 3">
    <name type="scientific">Palleronia marisminoris</name>
    <dbReference type="NCBI Taxonomy" id="315423"/>
    <lineage>
        <taxon>Bacteria</taxon>
        <taxon>Pseudomonadati</taxon>
        <taxon>Pseudomonadota</taxon>
        <taxon>Alphaproteobacteria</taxon>
        <taxon>Rhodobacterales</taxon>
        <taxon>Roseobacteraceae</taxon>
        <taxon>Palleronia</taxon>
    </lineage>
</organism>